<dbReference type="RefSeq" id="WP_012941624.1">
    <property type="nucleotide sequence ID" value="NC_013743.1"/>
</dbReference>
<gene>
    <name evidence="2" type="ordered locus">Htur_0401</name>
</gene>
<dbReference type="Proteomes" id="UP000001903">
    <property type="component" value="Chromosome"/>
</dbReference>
<dbReference type="EMBL" id="CP001860">
    <property type="protein sequence ID" value="ADB59301.1"/>
    <property type="molecule type" value="Genomic_DNA"/>
</dbReference>
<evidence type="ECO:0000313" key="3">
    <source>
        <dbReference type="Proteomes" id="UP000001903"/>
    </source>
</evidence>
<dbReference type="OrthoDB" id="85977at2157"/>
<dbReference type="InterPro" id="IPR047792">
    <property type="entry name" value="Hvo_1808-like"/>
</dbReference>
<dbReference type="NCBIfam" id="NF038145">
    <property type="entry name" value="Hvo_1808_fam"/>
    <property type="match status" value="1"/>
</dbReference>
<organism evidence="2 3">
    <name type="scientific">Haloterrigena turkmenica (strain ATCC 51198 / DSM 5511 / JCM 9101 / NCIMB 13204 / VKM B-1734 / 4k)</name>
    <name type="common">Halococcus turkmenicus</name>
    <dbReference type="NCBI Taxonomy" id="543526"/>
    <lineage>
        <taxon>Archaea</taxon>
        <taxon>Methanobacteriati</taxon>
        <taxon>Methanobacteriota</taxon>
        <taxon>Stenosarchaea group</taxon>
        <taxon>Halobacteria</taxon>
        <taxon>Halobacteriales</taxon>
        <taxon>Natrialbaceae</taxon>
        <taxon>Haloterrigena</taxon>
    </lineage>
</organism>
<dbReference type="STRING" id="543526.Htur_0401"/>
<evidence type="ECO:0000256" key="1">
    <source>
        <dbReference type="SAM" id="MobiDB-lite"/>
    </source>
</evidence>
<protein>
    <recommendedName>
        <fullName evidence="4">Lipoprotein</fullName>
    </recommendedName>
</protein>
<reference evidence="2 3" key="1">
    <citation type="journal article" date="2010" name="Stand. Genomic Sci.">
        <title>Complete genome sequence of Haloterrigena turkmenica type strain (4k).</title>
        <authorList>
            <person name="Saunders E."/>
            <person name="Tindall B.J."/>
            <person name="Fahnrich R."/>
            <person name="Lapidus A."/>
            <person name="Copeland A."/>
            <person name="Del Rio T.G."/>
            <person name="Lucas S."/>
            <person name="Chen F."/>
            <person name="Tice H."/>
            <person name="Cheng J.F."/>
            <person name="Han C."/>
            <person name="Detter J.C."/>
            <person name="Bruce D."/>
            <person name="Goodwin L."/>
            <person name="Chain P."/>
            <person name="Pitluck S."/>
            <person name="Pati A."/>
            <person name="Ivanova N."/>
            <person name="Mavromatis K."/>
            <person name="Chen A."/>
            <person name="Palaniappan K."/>
            <person name="Land M."/>
            <person name="Hauser L."/>
            <person name="Chang Y.J."/>
            <person name="Jeffries C.D."/>
            <person name="Brettin T."/>
            <person name="Rohde M."/>
            <person name="Goker M."/>
            <person name="Bristow J."/>
            <person name="Eisen J.A."/>
            <person name="Markowitz V."/>
            <person name="Hugenholtz P."/>
            <person name="Klenk H.P."/>
            <person name="Kyrpides N.C."/>
        </authorList>
    </citation>
    <scope>NUCLEOTIDE SEQUENCE [LARGE SCALE GENOMIC DNA]</scope>
    <source>
        <strain evidence="3">ATCC 51198 / DSM 5511 / JCM 9101 / NCIMB 13204 / VKM B-1734 / 4k</strain>
    </source>
</reference>
<feature type="region of interest" description="Disordered" evidence="1">
    <location>
        <begin position="263"/>
        <end position="300"/>
    </location>
</feature>
<keyword evidence="3" id="KW-1185">Reference proteome</keyword>
<accession>D2RV08</accession>
<proteinExistence type="predicted"/>
<dbReference type="HOGENOM" id="CLU_027187_0_0_2"/>
<feature type="compositionally biased region" description="Basic and acidic residues" evidence="1">
    <location>
        <begin position="277"/>
        <end position="297"/>
    </location>
</feature>
<name>D2RV08_HALTV</name>
<dbReference type="PROSITE" id="PS51257">
    <property type="entry name" value="PROKAR_LIPOPROTEIN"/>
    <property type="match status" value="1"/>
</dbReference>
<evidence type="ECO:0008006" key="4">
    <source>
        <dbReference type="Google" id="ProtNLM"/>
    </source>
</evidence>
<dbReference type="GeneID" id="8740968"/>
<sequence length="502" mass="54713">MQRSRLAVLALVGLVLLSGCTVPGSPDRFDTSREPGYVGDYAHDDTFAFDDEETLTESQLEAVKYRAMARIEVVRGLKFERDVDLEVISRSEYRDRRGDPSSASAFTNELWRGAFVVDGETDVNEEMDALYGTSVQGYYVNDRIVVVADDTDEIRINRETLVHELVHALQDQRFGLDRDGETIDERRAELGLIEGEANYVPHRYAERCGDEWQCLPVTPAPAEVGADRPFNVGLFLSIYAPYAEGPSFVDHLRERGDWAAVDDAHDDYPASTSQVIHPDRYPDDRPVDVDVPDRSSDEWEPITTGSEIRTETVGEATLFGALWANDVVERSITEGATELSPYNYSHPATDGWAGDTFTAYRDADGERTGHVWRLAWESEADTQEFADAYRTLLESRGAESVDAGTDTYRIPDGDPFEGAYRVTVTDDVVTIVGAPTVDDLEGVHAPRVNASAAVAPLTGPTAVTAPAAPNGPTATAAPPVPLRAGTATASTPATAATASADE</sequence>
<feature type="region of interest" description="Disordered" evidence="1">
    <location>
        <begin position="463"/>
        <end position="502"/>
    </location>
</feature>
<dbReference type="eggNOG" id="arCOG02980">
    <property type="taxonomic scope" value="Archaea"/>
</dbReference>
<dbReference type="AlphaFoldDB" id="D2RV08"/>
<dbReference type="KEGG" id="htu:Htur_0401"/>
<evidence type="ECO:0000313" key="2">
    <source>
        <dbReference type="EMBL" id="ADB59301.1"/>
    </source>
</evidence>